<dbReference type="AlphaFoldDB" id="A0A7C3Z371"/>
<dbReference type="PANTHER" id="PTHR30548:SF1">
    <property type="entry name" value="DEHYDRATASE SUBUNIT MJ0007-RELATED"/>
    <property type="match status" value="1"/>
</dbReference>
<proteinExistence type="inferred from homology"/>
<protein>
    <submittedName>
        <fullName evidence="2">2-hydroxyacyl-CoA dehydratase</fullName>
    </submittedName>
</protein>
<dbReference type="PANTHER" id="PTHR30548">
    <property type="entry name" value="2-HYDROXYGLUTARYL-COA DEHYDRATASE, D-COMPONENT-RELATED"/>
    <property type="match status" value="1"/>
</dbReference>
<evidence type="ECO:0000256" key="1">
    <source>
        <dbReference type="ARBA" id="ARBA00005806"/>
    </source>
</evidence>
<gene>
    <name evidence="2" type="ORF">ENX07_05355</name>
</gene>
<accession>A0A7C3Z371</accession>
<dbReference type="Pfam" id="PF06050">
    <property type="entry name" value="HGD-D"/>
    <property type="match status" value="1"/>
</dbReference>
<dbReference type="Gene3D" id="3.40.50.11900">
    <property type="match status" value="1"/>
</dbReference>
<evidence type="ECO:0000313" key="2">
    <source>
        <dbReference type="EMBL" id="HGE99479.1"/>
    </source>
</evidence>
<dbReference type="Gene3D" id="3.40.50.11890">
    <property type="match status" value="1"/>
</dbReference>
<reference evidence="2" key="1">
    <citation type="journal article" date="2020" name="mSystems">
        <title>Genome- and Community-Level Interaction Insights into Carbon Utilization and Element Cycling Functions of Hydrothermarchaeota in Hydrothermal Sediment.</title>
        <authorList>
            <person name="Zhou Z."/>
            <person name="Liu Y."/>
            <person name="Xu W."/>
            <person name="Pan J."/>
            <person name="Luo Z.H."/>
            <person name="Li M."/>
        </authorList>
    </citation>
    <scope>NUCLEOTIDE SEQUENCE [LARGE SCALE GENOMIC DNA]</scope>
    <source>
        <strain evidence="2">SpSt-906</strain>
    </source>
</reference>
<name>A0A7C3Z371_UNCW3</name>
<comment type="similarity">
    <text evidence="1">Belongs to the FldB/FldC dehydratase alpha/beta subunit family.</text>
</comment>
<comment type="caution">
    <text evidence="2">The sequence shown here is derived from an EMBL/GenBank/DDBJ whole genome shotgun (WGS) entry which is preliminary data.</text>
</comment>
<sequence>MDLIGYTCSYLPVELLSATGLRPYRLLHGEVSLKETGERLVKVDACPLVKSNLGYLQKNKERFRAVIGSTGCDMARRQLEIIGEMLSLPVYIFNNPRTFNPKIYEEEINELVDYLENLSQRRFTPDLLQREIERWEVIRERFRNLDALRQSGLLSTAHFHQLCLTYHQGEPNPFALPPHPSPPHPRVYLLGSPLSYSSNQILELLETRLQIVGDFNCGLSRFLTIKIREKNLKGIVSAYWEQPPCPFKRPNDGFYQWVEKELKNLRCLGIIAWTLDYCDCYEFELNRIEERFSLPVLRLRSDFSFSNLSHLKLRISAFAESL</sequence>
<dbReference type="EMBL" id="DTMQ01000037">
    <property type="protein sequence ID" value="HGE99479.1"/>
    <property type="molecule type" value="Genomic_DNA"/>
</dbReference>
<organism evidence="2">
    <name type="scientific">candidate division WOR-3 bacterium</name>
    <dbReference type="NCBI Taxonomy" id="2052148"/>
    <lineage>
        <taxon>Bacteria</taxon>
        <taxon>Bacteria division WOR-3</taxon>
    </lineage>
</organism>
<dbReference type="InterPro" id="IPR010327">
    <property type="entry name" value="FldB/FldC_alpha/beta"/>
</dbReference>